<gene>
    <name evidence="4" type="ORF">GCM10023322_47140</name>
</gene>
<dbReference type="SUPFAM" id="SSF55729">
    <property type="entry name" value="Acyl-CoA N-acyltransferases (Nat)"/>
    <property type="match status" value="1"/>
</dbReference>
<dbReference type="Proteomes" id="UP001501570">
    <property type="component" value="Unassembled WGS sequence"/>
</dbReference>
<name>A0ABP9S5Y7_9ACTN</name>
<evidence type="ECO:0000256" key="1">
    <source>
        <dbReference type="ARBA" id="ARBA00022679"/>
    </source>
</evidence>
<evidence type="ECO:0000256" key="2">
    <source>
        <dbReference type="ARBA" id="ARBA00023315"/>
    </source>
</evidence>
<reference evidence="5" key="1">
    <citation type="journal article" date="2019" name="Int. J. Syst. Evol. Microbiol.">
        <title>The Global Catalogue of Microorganisms (GCM) 10K type strain sequencing project: providing services to taxonomists for standard genome sequencing and annotation.</title>
        <authorList>
            <consortium name="The Broad Institute Genomics Platform"/>
            <consortium name="The Broad Institute Genome Sequencing Center for Infectious Disease"/>
            <person name="Wu L."/>
            <person name="Ma J."/>
        </authorList>
    </citation>
    <scope>NUCLEOTIDE SEQUENCE [LARGE SCALE GENOMIC DNA]</scope>
    <source>
        <strain evidence="5">JCM 18304</strain>
    </source>
</reference>
<dbReference type="EMBL" id="BAABJQ010000014">
    <property type="protein sequence ID" value="GAA5190895.1"/>
    <property type="molecule type" value="Genomic_DNA"/>
</dbReference>
<dbReference type="Gene3D" id="3.40.630.30">
    <property type="match status" value="1"/>
</dbReference>
<comment type="caution">
    <text evidence="4">The sequence shown here is derived from an EMBL/GenBank/DDBJ whole genome shotgun (WGS) entry which is preliminary data.</text>
</comment>
<proteinExistence type="predicted"/>
<dbReference type="PANTHER" id="PTHR43877:SF2">
    <property type="entry name" value="AMINOALKYLPHOSPHONATE N-ACETYLTRANSFERASE-RELATED"/>
    <property type="match status" value="1"/>
</dbReference>
<dbReference type="PANTHER" id="PTHR43877">
    <property type="entry name" value="AMINOALKYLPHOSPHONATE N-ACETYLTRANSFERASE-RELATED-RELATED"/>
    <property type="match status" value="1"/>
</dbReference>
<evidence type="ECO:0000313" key="5">
    <source>
        <dbReference type="Proteomes" id="UP001501570"/>
    </source>
</evidence>
<keyword evidence="2" id="KW-0012">Acyltransferase</keyword>
<dbReference type="InterPro" id="IPR016181">
    <property type="entry name" value="Acyl_CoA_acyltransferase"/>
</dbReference>
<sequence>MAGPGLAYTLGVIIREATRADLPAILALLVDDDLGADRDSVEVDEAYERAFADLDADPRALQIVGEQDGQVIGCMQIVYLPGLSRHGARRAQIEAVRVRSQRRGQGLGRQLMDWAIAHAAQRGCTIVQLTSHKSRVDAHRFYVRLGFVASHEGMKLTL</sequence>
<dbReference type="InterPro" id="IPR050832">
    <property type="entry name" value="Bact_Acetyltransf"/>
</dbReference>
<evidence type="ECO:0000259" key="3">
    <source>
        <dbReference type="PROSITE" id="PS51186"/>
    </source>
</evidence>
<organism evidence="4 5">
    <name type="scientific">Rugosimonospora acidiphila</name>
    <dbReference type="NCBI Taxonomy" id="556531"/>
    <lineage>
        <taxon>Bacteria</taxon>
        <taxon>Bacillati</taxon>
        <taxon>Actinomycetota</taxon>
        <taxon>Actinomycetes</taxon>
        <taxon>Micromonosporales</taxon>
        <taxon>Micromonosporaceae</taxon>
        <taxon>Rugosimonospora</taxon>
    </lineage>
</organism>
<dbReference type="PROSITE" id="PS51186">
    <property type="entry name" value="GNAT"/>
    <property type="match status" value="1"/>
</dbReference>
<protein>
    <submittedName>
        <fullName evidence="4">GNAT family N-acetyltransferase</fullName>
    </submittedName>
</protein>
<keyword evidence="5" id="KW-1185">Reference proteome</keyword>
<dbReference type="InterPro" id="IPR000182">
    <property type="entry name" value="GNAT_dom"/>
</dbReference>
<accession>A0ABP9S5Y7</accession>
<keyword evidence="1" id="KW-0808">Transferase</keyword>
<feature type="domain" description="N-acetyltransferase" evidence="3">
    <location>
        <begin position="12"/>
        <end position="158"/>
    </location>
</feature>
<evidence type="ECO:0000313" key="4">
    <source>
        <dbReference type="EMBL" id="GAA5190895.1"/>
    </source>
</evidence>
<dbReference type="CDD" id="cd04301">
    <property type="entry name" value="NAT_SF"/>
    <property type="match status" value="1"/>
</dbReference>
<dbReference type="Pfam" id="PF00583">
    <property type="entry name" value="Acetyltransf_1"/>
    <property type="match status" value="1"/>
</dbReference>